<dbReference type="EC" id="3.4.17.19" evidence="3"/>
<reference evidence="3 4" key="2">
    <citation type="journal article" date="2011" name="Stand. Genomic Sci.">
        <title>Complete genome sequence of Truepera radiovictrix type strain (RQ-24).</title>
        <authorList>
            <person name="Ivanova N."/>
            <person name="Rohde C."/>
            <person name="Munk C."/>
            <person name="Nolan M."/>
            <person name="Lucas S."/>
            <person name="Del Rio T.G."/>
            <person name="Tice H."/>
            <person name="Deshpande S."/>
            <person name="Cheng J.F."/>
            <person name="Tapia R."/>
            <person name="Han C."/>
            <person name="Goodwin L."/>
            <person name="Pitluck S."/>
            <person name="Liolios K."/>
            <person name="Mavromatis K."/>
            <person name="Mikhailova N."/>
            <person name="Pati A."/>
            <person name="Chen A."/>
            <person name="Palaniappan K."/>
            <person name="Land M."/>
            <person name="Hauser L."/>
            <person name="Chang Y.J."/>
            <person name="Jeffries C.D."/>
            <person name="Brambilla E."/>
            <person name="Rohde M."/>
            <person name="Goker M."/>
            <person name="Tindall B.J."/>
            <person name="Woyke T."/>
            <person name="Bristow J."/>
            <person name="Eisen J.A."/>
            <person name="Markowitz V."/>
            <person name="Hugenholtz P."/>
            <person name="Kyrpides N.C."/>
            <person name="Klenk H.P."/>
            <person name="Lapidus A."/>
        </authorList>
    </citation>
    <scope>NUCLEOTIDE SEQUENCE [LARGE SCALE GENOMIC DNA]</scope>
    <source>
        <strain evidence="4">DSM 17093 / CIP 108686 / LMG 22925 / RQ-24</strain>
    </source>
</reference>
<dbReference type="Proteomes" id="UP000000379">
    <property type="component" value="Chromosome"/>
</dbReference>
<reference evidence="4" key="1">
    <citation type="submission" date="2010-05" db="EMBL/GenBank/DDBJ databases">
        <title>The complete genome of Truepera radiovictris DSM 17093.</title>
        <authorList>
            <consortium name="US DOE Joint Genome Institute (JGI-PGF)"/>
            <person name="Lucas S."/>
            <person name="Copeland A."/>
            <person name="Lapidus A."/>
            <person name="Glavina del Rio T."/>
            <person name="Dalin E."/>
            <person name="Tice H."/>
            <person name="Bruce D."/>
            <person name="Goodwin L."/>
            <person name="Pitluck S."/>
            <person name="Kyrpides N."/>
            <person name="Mavromatis K."/>
            <person name="Ovchinnikova G."/>
            <person name="Munk A.C."/>
            <person name="Detter J.C."/>
            <person name="Han C."/>
            <person name="Tapia R."/>
            <person name="Land M."/>
            <person name="Hauser L."/>
            <person name="Markowitz V."/>
            <person name="Cheng J.-F."/>
            <person name="Hugenholtz P."/>
            <person name="Woyke T."/>
            <person name="Wu D."/>
            <person name="Tindall B."/>
            <person name="Pomrenke H.G."/>
            <person name="Brambilla E."/>
            <person name="Klenk H.-P."/>
            <person name="Eisen J.A."/>
        </authorList>
    </citation>
    <scope>NUCLEOTIDE SEQUENCE [LARGE SCALE GENOMIC DNA]</scope>
    <source>
        <strain evidence="4">DSM 17093 / CIP 108686 / LMG 22925 / RQ-24</strain>
    </source>
</reference>
<dbReference type="Gene3D" id="1.10.1370.30">
    <property type="match status" value="1"/>
</dbReference>
<dbReference type="InterPro" id="IPR036249">
    <property type="entry name" value="Thioredoxin-like_sf"/>
</dbReference>
<dbReference type="PROSITE" id="PS52034">
    <property type="entry name" value="PEPTIDASE_M32"/>
    <property type="match status" value="1"/>
</dbReference>
<dbReference type="Pfam" id="PF13462">
    <property type="entry name" value="Thioredoxin_4"/>
    <property type="match status" value="1"/>
</dbReference>
<protein>
    <submittedName>
        <fullName evidence="3">Carboxypeptidase Taq</fullName>
        <ecNumber evidence="3">3.4.17.19</ecNumber>
    </submittedName>
</protein>
<sequence>MTFQGDLNGEQEAAFAALREAFGVISDLSQAQSLLSWDESVNLPPKAAATRGQQLATLGQVIHERLTDPRLKELLRALEGVDPESEVGAFVREARRDVERAQKVPSDFVAEVSRARSAALAAWTEARAEADFARFAPHLEKTLELSRRYADFLGFEGHPYNALHDLYEPGSDVETLKRVFAELRDATVTLLREIAASGRVLSDAPVRRPFAEADQEAFGRFVVRALGYDFEGGRLDRTVHPFATRIGQGDVRITTRYEPTFLNPALFGTIHEAGHAMYEQGIAARYARSPLEHAVSLGVHESQSRLWENLVGRSLPFWRWAYPKLQEIFPEALAGVALEDFYAAVNRVEPSLIRVEADEVTYNLHVMVRFELELALLEGSLTVRELPEAWNARYEAYLGVVPPDDAVGCLQDTGDDRLLSDLHARQPHERAALRGRQGGAPGARGGDRSRALRHAPRVVARTGASTRLALRTRRTPAARDRLGAQRSALCGLPQPQVPRALRVGCVRAPFGGALLGVLLGAVLSVAAAQIGEPPEALVERLELREAGERYALGGLTLELTPRGGALYRVSGRGVLDEVGRRDLAQLVGAATGYGEGIAAPLAEFLAARTEELTGQGEVGLNVEEFALRLTVTPDPVRVGGAPHVRFELELAAVPEDRFPAVRHTLGPADAAVVVRAFSDLQCPFCARYGLEVLPELKATLLARGDVRFEFHHLPLLSIHANAAPAAEAAECVTDANAGDPEAFWTFHDALLERQGAWRDLGDPAPYFVRLAREVGLSAEGVAACLTEGHYTETVREAYALATQTLGLSATPTVFVGPYRLPTAAAGTAAGYERAIARLETFGELPASP</sequence>
<gene>
    <name evidence="3" type="ordered locus">Trad_2681</name>
</gene>
<dbReference type="eggNOG" id="COG1651">
    <property type="taxonomic scope" value="Bacteria"/>
</dbReference>
<dbReference type="PROSITE" id="PS51352">
    <property type="entry name" value="THIOREDOXIN_2"/>
    <property type="match status" value="1"/>
</dbReference>
<evidence type="ECO:0000313" key="4">
    <source>
        <dbReference type="Proteomes" id="UP000000379"/>
    </source>
</evidence>
<dbReference type="EMBL" id="CP002049">
    <property type="protein sequence ID" value="ADI15785.1"/>
    <property type="molecule type" value="Genomic_DNA"/>
</dbReference>
<dbReference type="STRING" id="649638.Trad_2681"/>
<dbReference type="Gene3D" id="3.40.30.10">
    <property type="entry name" value="Glutaredoxin"/>
    <property type="match status" value="1"/>
</dbReference>
<dbReference type="InterPro" id="IPR001333">
    <property type="entry name" value="Peptidase_M32_Taq"/>
</dbReference>
<keyword evidence="3" id="KW-0378">Hydrolase</keyword>
<dbReference type="SUPFAM" id="SSF55486">
    <property type="entry name" value="Metalloproteases ('zincins'), catalytic domain"/>
    <property type="match status" value="1"/>
</dbReference>
<dbReference type="GO" id="GO:0004181">
    <property type="term" value="F:metallocarboxypeptidase activity"/>
    <property type="evidence" value="ECO:0007669"/>
    <property type="project" value="InterPro"/>
</dbReference>
<dbReference type="PANTHER" id="PTHR34217">
    <property type="entry name" value="METAL-DEPENDENT CARBOXYPEPTIDASE"/>
    <property type="match status" value="1"/>
</dbReference>
<organism evidence="3 4">
    <name type="scientific">Truepera radiovictrix (strain DSM 17093 / CIP 108686 / LMG 22925 / RQ-24)</name>
    <dbReference type="NCBI Taxonomy" id="649638"/>
    <lineage>
        <taxon>Bacteria</taxon>
        <taxon>Thermotogati</taxon>
        <taxon>Deinococcota</taxon>
        <taxon>Deinococci</taxon>
        <taxon>Trueperales</taxon>
        <taxon>Trueperaceae</taxon>
        <taxon>Truepera</taxon>
    </lineage>
</organism>
<accession>D7CUK0</accession>
<dbReference type="GO" id="GO:0006508">
    <property type="term" value="P:proteolysis"/>
    <property type="evidence" value="ECO:0007669"/>
    <property type="project" value="InterPro"/>
</dbReference>
<name>D7CUK0_TRURR</name>
<dbReference type="eggNOG" id="COG2317">
    <property type="taxonomic scope" value="Bacteria"/>
</dbReference>
<dbReference type="Pfam" id="PF02074">
    <property type="entry name" value="Peptidase_M32"/>
    <property type="match status" value="1"/>
</dbReference>
<proteinExistence type="predicted"/>
<evidence type="ECO:0000259" key="2">
    <source>
        <dbReference type="PROSITE" id="PS51352"/>
    </source>
</evidence>
<dbReference type="InterPro" id="IPR013766">
    <property type="entry name" value="Thioredoxin_domain"/>
</dbReference>
<feature type="region of interest" description="Disordered" evidence="1">
    <location>
        <begin position="429"/>
        <end position="450"/>
    </location>
</feature>
<keyword evidence="3" id="KW-0121">Carboxypeptidase</keyword>
<dbReference type="KEGG" id="tra:Trad_2681"/>
<dbReference type="CDD" id="cd06460">
    <property type="entry name" value="M32_Taq"/>
    <property type="match status" value="1"/>
</dbReference>
<keyword evidence="3" id="KW-0645">Protease</keyword>
<dbReference type="InterPro" id="IPR012336">
    <property type="entry name" value="Thioredoxin-like_fold"/>
</dbReference>
<dbReference type="PRINTS" id="PR00998">
    <property type="entry name" value="CRBOXYPTASET"/>
</dbReference>
<evidence type="ECO:0000313" key="3">
    <source>
        <dbReference type="EMBL" id="ADI15785.1"/>
    </source>
</evidence>
<dbReference type="PANTHER" id="PTHR34217:SF1">
    <property type="entry name" value="CARBOXYPEPTIDASE 1"/>
    <property type="match status" value="1"/>
</dbReference>
<dbReference type="SUPFAM" id="SSF52833">
    <property type="entry name" value="Thioredoxin-like"/>
    <property type="match status" value="1"/>
</dbReference>
<dbReference type="HOGENOM" id="CLU_336138_0_0_0"/>
<dbReference type="AlphaFoldDB" id="D7CUK0"/>
<evidence type="ECO:0000256" key="1">
    <source>
        <dbReference type="SAM" id="MobiDB-lite"/>
    </source>
</evidence>
<feature type="domain" description="Thioredoxin" evidence="2">
    <location>
        <begin position="616"/>
        <end position="840"/>
    </location>
</feature>
<keyword evidence="4" id="KW-1185">Reference proteome</keyword>